<reference evidence="2 3" key="1">
    <citation type="journal article" date="2019" name="Commun. Biol.">
        <title>The bagworm genome reveals a unique fibroin gene that provides high tensile strength.</title>
        <authorList>
            <person name="Kono N."/>
            <person name="Nakamura H."/>
            <person name="Ohtoshi R."/>
            <person name="Tomita M."/>
            <person name="Numata K."/>
            <person name="Arakawa K."/>
        </authorList>
    </citation>
    <scope>NUCLEOTIDE SEQUENCE [LARGE SCALE GENOMIC DNA]</scope>
</reference>
<feature type="compositionally biased region" description="Polar residues" evidence="1">
    <location>
        <begin position="81"/>
        <end position="97"/>
    </location>
</feature>
<gene>
    <name evidence="2" type="ORF">EVAR_69453_1</name>
</gene>
<keyword evidence="3" id="KW-1185">Reference proteome</keyword>
<dbReference type="Proteomes" id="UP000299102">
    <property type="component" value="Unassembled WGS sequence"/>
</dbReference>
<proteinExistence type="predicted"/>
<sequence length="117" mass="13140">MQNATHRWPSNLPLHYESLSKGLNIDSRGMTDIEHLARAIYFYNNLIPPTVKLLILRTFHANQAHPQEIADSHIHQGARSVKTTNTTSSSGPLSCNGQRAKYSDATESIFNHLDRDS</sequence>
<dbReference type="OrthoDB" id="16464at2759"/>
<feature type="region of interest" description="Disordered" evidence="1">
    <location>
        <begin position="70"/>
        <end position="99"/>
    </location>
</feature>
<protein>
    <submittedName>
        <fullName evidence="2">Uncharacterized protein</fullName>
    </submittedName>
</protein>
<evidence type="ECO:0000256" key="1">
    <source>
        <dbReference type="SAM" id="MobiDB-lite"/>
    </source>
</evidence>
<accession>A0A4C1SBF0</accession>
<evidence type="ECO:0000313" key="3">
    <source>
        <dbReference type="Proteomes" id="UP000299102"/>
    </source>
</evidence>
<dbReference type="AlphaFoldDB" id="A0A4C1SBF0"/>
<evidence type="ECO:0000313" key="2">
    <source>
        <dbReference type="EMBL" id="GBO98706.1"/>
    </source>
</evidence>
<organism evidence="2 3">
    <name type="scientific">Eumeta variegata</name>
    <name type="common">Bagworm moth</name>
    <name type="synonym">Eumeta japonica</name>
    <dbReference type="NCBI Taxonomy" id="151549"/>
    <lineage>
        <taxon>Eukaryota</taxon>
        <taxon>Metazoa</taxon>
        <taxon>Ecdysozoa</taxon>
        <taxon>Arthropoda</taxon>
        <taxon>Hexapoda</taxon>
        <taxon>Insecta</taxon>
        <taxon>Pterygota</taxon>
        <taxon>Neoptera</taxon>
        <taxon>Endopterygota</taxon>
        <taxon>Lepidoptera</taxon>
        <taxon>Glossata</taxon>
        <taxon>Ditrysia</taxon>
        <taxon>Tineoidea</taxon>
        <taxon>Psychidae</taxon>
        <taxon>Oiketicinae</taxon>
        <taxon>Eumeta</taxon>
    </lineage>
</organism>
<dbReference type="EMBL" id="BGZK01003205">
    <property type="protein sequence ID" value="GBO98706.1"/>
    <property type="molecule type" value="Genomic_DNA"/>
</dbReference>
<comment type="caution">
    <text evidence="2">The sequence shown here is derived from an EMBL/GenBank/DDBJ whole genome shotgun (WGS) entry which is preliminary data.</text>
</comment>
<name>A0A4C1SBF0_EUMVA</name>